<proteinExistence type="predicted"/>
<dbReference type="PANTHER" id="PTHR30349:SF90">
    <property type="entry name" value="TYROSINE RECOMBINASE XERD"/>
    <property type="match status" value="1"/>
</dbReference>
<dbReference type="InterPro" id="IPR004107">
    <property type="entry name" value="Integrase_SAM-like_N"/>
</dbReference>
<feature type="domain" description="Core-binding (CB)" evidence="6">
    <location>
        <begin position="4"/>
        <end position="85"/>
    </location>
</feature>
<dbReference type="Proteomes" id="UP000215027">
    <property type="component" value="Chromosome I"/>
</dbReference>
<evidence type="ECO:0000256" key="2">
    <source>
        <dbReference type="ARBA" id="ARBA00023125"/>
    </source>
</evidence>
<dbReference type="GO" id="GO:0015074">
    <property type="term" value="P:DNA integration"/>
    <property type="evidence" value="ECO:0007669"/>
    <property type="project" value="InterPro"/>
</dbReference>
<keyword evidence="8" id="KW-1185">Reference proteome</keyword>
<reference evidence="7" key="1">
    <citation type="submission" date="2016-01" db="EMBL/GenBank/DDBJ databases">
        <authorList>
            <person name="Mcilroy J.S."/>
            <person name="Karst M S."/>
            <person name="Albertsen M."/>
        </authorList>
    </citation>
    <scope>NUCLEOTIDE SEQUENCE</scope>
    <source>
        <strain evidence="7">Cfx-K</strain>
    </source>
</reference>
<evidence type="ECO:0000256" key="3">
    <source>
        <dbReference type="ARBA" id="ARBA00023172"/>
    </source>
</evidence>
<dbReference type="KEGG" id="pbf:CFX0092_A2388"/>
<dbReference type="InterPro" id="IPR002104">
    <property type="entry name" value="Integrase_catalytic"/>
</dbReference>
<evidence type="ECO:0000256" key="1">
    <source>
        <dbReference type="ARBA" id="ARBA00022908"/>
    </source>
</evidence>
<dbReference type="InterPro" id="IPR050090">
    <property type="entry name" value="Tyrosine_recombinase_XerCD"/>
</dbReference>
<dbReference type="InterPro" id="IPR010998">
    <property type="entry name" value="Integrase_recombinase_N"/>
</dbReference>
<dbReference type="SUPFAM" id="SSF56349">
    <property type="entry name" value="DNA breaking-rejoining enzymes"/>
    <property type="match status" value="1"/>
</dbReference>
<dbReference type="AlphaFoldDB" id="A0A160T2T9"/>
<keyword evidence="3" id="KW-0233">DNA recombination</keyword>
<dbReference type="Pfam" id="PF02899">
    <property type="entry name" value="Phage_int_SAM_1"/>
    <property type="match status" value="1"/>
</dbReference>
<keyword evidence="1" id="KW-0229">DNA integration</keyword>
<dbReference type="RefSeq" id="WP_162292483.1">
    <property type="nucleotide sequence ID" value="NZ_LN890655.1"/>
</dbReference>
<evidence type="ECO:0000259" key="5">
    <source>
        <dbReference type="PROSITE" id="PS51898"/>
    </source>
</evidence>
<gene>
    <name evidence="7" type="ORF">CFX0092_A2388</name>
</gene>
<evidence type="ECO:0000313" key="7">
    <source>
        <dbReference type="EMBL" id="CUS04266.2"/>
    </source>
</evidence>
<evidence type="ECO:0000313" key="8">
    <source>
        <dbReference type="Proteomes" id="UP000215027"/>
    </source>
</evidence>
<dbReference type="Pfam" id="PF00589">
    <property type="entry name" value="Phage_integrase"/>
    <property type="match status" value="1"/>
</dbReference>
<name>A0A160T2T9_9CHLR</name>
<dbReference type="InterPro" id="IPR011010">
    <property type="entry name" value="DNA_brk_join_enz"/>
</dbReference>
<dbReference type="PANTHER" id="PTHR30349">
    <property type="entry name" value="PHAGE INTEGRASE-RELATED"/>
    <property type="match status" value="1"/>
</dbReference>
<evidence type="ECO:0000256" key="4">
    <source>
        <dbReference type="PROSITE-ProRule" id="PRU01248"/>
    </source>
</evidence>
<dbReference type="EMBL" id="LN890655">
    <property type="protein sequence ID" value="CUS04266.2"/>
    <property type="molecule type" value="Genomic_DNA"/>
</dbReference>
<accession>A0A160T2T9</accession>
<organism evidence="7 8">
    <name type="scientific">Candidatus Promineifilum breve</name>
    <dbReference type="NCBI Taxonomy" id="1806508"/>
    <lineage>
        <taxon>Bacteria</taxon>
        <taxon>Bacillati</taxon>
        <taxon>Chloroflexota</taxon>
        <taxon>Ardenticatenia</taxon>
        <taxon>Candidatus Promineifilales</taxon>
        <taxon>Candidatus Promineifilaceae</taxon>
        <taxon>Candidatus Promineifilum</taxon>
    </lineage>
</organism>
<dbReference type="GO" id="GO:0006310">
    <property type="term" value="P:DNA recombination"/>
    <property type="evidence" value="ECO:0007669"/>
    <property type="project" value="UniProtKB-KW"/>
</dbReference>
<dbReference type="Gene3D" id="1.10.443.10">
    <property type="entry name" value="Intergrase catalytic core"/>
    <property type="match status" value="1"/>
</dbReference>
<dbReference type="GO" id="GO:0003677">
    <property type="term" value="F:DNA binding"/>
    <property type="evidence" value="ECO:0007669"/>
    <property type="project" value="UniProtKB-UniRule"/>
</dbReference>
<feature type="domain" description="Tyr recombinase" evidence="5">
    <location>
        <begin position="106"/>
        <end position="283"/>
    </location>
</feature>
<dbReference type="PROSITE" id="PS51898">
    <property type="entry name" value="TYR_RECOMBINASE"/>
    <property type="match status" value="1"/>
</dbReference>
<dbReference type="PROSITE" id="PS51900">
    <property type="entry name" value="CB"/>
    <property type="match status" value="1"/>
</dbReference>
<evidence type="ECO:0000259" key="6">
    <source>
        <dbReference type="PROSITE" id="PS51900"/>
    </source>
</evidence>
<dbReference type="InterPro" id="IPR044068">
    <property type="entry name" value="CB"/>
</dbReference>
<sequence>MNTLTLLQAVEEFLAGLAGEVSASTQRWYDQRLSRFCEFVGPVPVADVSPGTIRAYRAHLVDRELSIHYIHGCQRALRRLFSWLAREGIVGRNVAAEVPLIKLPAQAPKAISDEDVARILARLPHEDIRNRAIILLLIDTGCRVGGLIGLTLDAVNLAARYALVVEKGTKARRVYFTEMTAEAIALYRLVRPASESNALFVSPRGEEISANAVRQMLERVGERAGVQGKVNPHSFRHAFARTFLKNGGNLAALGRILGHAPGSQVTAQYYAVWDDRELQEYHDRFSPLAKVNGRGRD</sequence>
<keyword evidence="2 4" id="KW-0238">DNA-binding</keyword>
<protein>
    <submittedName>
        <fullName evidence="7">Tyrosine recombinase XerC</fullName>
    </submittedName>
</protein>
<dbReference type="Gene3D" id="1.10.150.130">
    <property type="match status" value="1"/>
</dbReference>
<dbReference type="InterPro" id="IPR013762">
    <property type="entry name" value="Integrase-like_cat_sf"/>
</dbReference>